<protein>
    <submittedName>
        <fullName evidence="1">Uncharacterized protein</fullName>
    </submittedName>
</protein>
<accession>X1NTZ1</accession>
<proteinExistence type="predicted"/>
<organism evidence="1">
    <name type="scientific">marine sediment metagenome</name>
    <dbReference type="NCBI Taxonomy" id="412755"/>
    <lineage>
        <taxon>unclassified sequences</taxon>
        <taxon>metagenomes</taxon>
        <taxon>ecological metagenomes</taxon>
    </lineage>
</organism>
<gene>
    <name evidence="1" type="ORF">S06H3_60769</name>
</gene>
<dbReference type="AlphaFoldDB" id="X1NTZ1"/>
<comment type="caution">
    <text evidence="1">The sequence shown here is derived from an EMBL/GenBank/DDBJ whole genome shotgun (WGS) entry which is preliminary data.</text>
</comment>
<sequence length="152" mass="16978">MYIVPSNPVLILFSIVTINLKSSKEIPLEIINRLKKNSVFDEVIVINPILPIVSGNGNELPFNTIGSLLEYAGKNKLDMGDAGLIYEKCKSGLSKRVLIKKMENIIVTIENSIKTGLEGTIYKDRILHQQSHFIENAERDGKILKNSVTNKI</sequence>
<reference evidence="1" key="1">
    <citation type="journal article" date="2014" name="Front. Microbiol.">
        <title>High frequency of phylogenetically diverse reductive dehalogenase-homologous genes in deep subseafloor sedimentary metagenomes.</title>
        <authorList>
            <person name="Kawai M."/>
            <person name="Futagami T."/>
            <person name="Toyoda A."/>
            <person name="Takaki Y."/>
            <person name="Nishi S."/>
            <person name="Hori S."/>
            <person name="Arai W."/>
            <person name="Tsubouchi T."/>
            <person name="Morono Y."/>
            <person name="Uchiyama I."/>
            <person name="Ito T."/>
            <person name="Fujiyama A."/>
            <person name="Inagaki F."/>
            <person name="Takami H."/>
        </authorList>
    </citation>
    <scope>NUCLEOTIDE SEQUENCE</scope>
    <source>
        <strain evidence="1">Expedition CK06-06</strain>
    </source>
</reference>
<evidence type="ECO:0000313" key="1">
    <source>
        <dbReference type="EMBL" id="GAI47492.1"/>
    </source>
</evidence>
<dbReference type="EMBL" id="BARV01039705">
    <property type="protein sequence ID" value="GAI47492.1"/>
    <property type="molecule type" value="Genomic_DNA"/>
</dbReference>
<feature type="non-terminal residue" evidence="1">
    <location>
        <position position="152"/>
    </location>
</feature>
<name>X1NTZ1_9ZZZZ</name>